<organism evidence="6 7">
    <name type="scientific">Campylobacter majalis</name>
    <dbReference type="NCBI Taxonomy" id="2790656"/>
    <lineage>
        <taxon>Bacteria</taxon>
        <taxon>Pseudomonadati</taxon>
        <taxon>Campylobacterota</taxon>
        <taxon>Epsilonproteobacteria</taxon>
        <taxon>Campylobacterales</taxon>
        <taxon>Campylobacteraceae</taxon>
        <taxon>Campylobacter</taxon>
    </lineage>
</organism>
<keyword evidence="4" id="KW-1133">Transmembrane helix</keyword>
<dbReference type="SUPFAM" id="SSF140478">
    <property type="entry name" value="LemA-like"/>
    <property type="match status" value="1"/>
</dbReference>
<reference evidence="6 7" key="1">
    <citation type="submission" date="2020-11" db="EMBL/GenBank/DDBJ databases">
        <authorList>
            <person name="Peeters C."/>
        </authorList>
    </citation>
    <scope>NUCLEOTIDE SEQUENCE [LARGE SCALE GENOMIC DNA]</scope>
    <source>
        <strain evidence="6 7">LMG 7974</strain>
    </source>
</reference>
<comment type="caution">
    <text evidence="6">The sequence shown here is derived from an EMBL/GenBank/DDBJ whole genome shotgun (WGS) entry which is preliminary data.</text>
</comment>
<dbReference type="InterPro" id="IPR007156">
    <property type="entry name" value="MamQ_LemA"/>
</dbReference>
<accession>A0ABM8Q8D8</accession>
<dbReference type="Gene3D" id="1.20.1440.20">
    <property type="entry name" value="LemA-like domain"/>
    <property type="match status" value="1"/>
</dbReference>
<keyword evidence="5" id="KW-0472">Membrane</keyword>
<dbReference type="Pfam" id="PF04011">
    <property type="entry name" value="LemA"/>
    <property type="match status" value="1"/>
</dbReference>
<dbReference type="InterPro" id="IPR023353">
    <property type="entry name" value="LemA-like_dom_sf"/>
</dbReference>
<dbReference type="PANTHER" id="PTHR34478">
    <property type="entry name" value="PROTEIN LEMA"/>
    <property type="match status" value="1"/>
</dbReference>
<name>A0ABM8Q8D8_9BACT</name>
<sequence>MSNFVLGVAIVLLIIAIWGINTYNTFIAKKNQVKNIRAGVDTQLKKRYDLIPNLVASVKEYMTHERETLSKITKLRSNAINGDDDFKLNNEISKLLSGIRVAVEAYPELKANENFIHLQKSLNEIE</sequence>
<evidence type="ECO:0000256" key="2">
    <source>
        <dbReference type="ARBA" id="ARBA00008854"/>
    </source>
</evidence>
<evidence type="ECO:0000313" key="6">
    <source>
        <dbReference type="EMBL" id="CAD7289052.1"/>
    </source>
</evidence>
<evidence type="ECO:0000313" key="7">
    <source>
        <dbReference type="Proteomes" id="UP000789803"/>
    </source>
</evidence>
<keyword evidence="3" id="KW-0812">Transmembrane</keyword>
<evidence type="ECO:0000256" key="3">
    <source>
        <dbReference type="ARBA" id="ARBA00022692"/>
    </source>
</evidence>
<comment type="subcellular location">
    <subcellularLocation>
        <location evidence="1">Membrane</location>
        <topology evidence="1">Single-pass membrane protein</topology>
    </subcellularLocation>
</comment>
<protein>
    <submittedName>
        <fullName evidence="6">Protein LemA</fullName>
    </submittedName>
</protein>
<comment type="similarity">
    <text evidence="2">Belongs to the LemA family.</text>
</comment>
<dbReference type="PANTHER" id="PTHR34478:SF1">
    <property type="entry name" value="PROTEIN LEMA"/>
    <property type="match status" value="1"/>
</dbReference>
<evidence type="ECO:0000256" key="1">
    <source>
        <dbReference type="ARBA" id="ARBA00004167"/>
    </source>
</evidence>
<evidence type="ECO:0000256" key="5">
    <source>
        <dbReference type="ARBA" id="ARBA00023136"/>
    </source>
</evidence>
<proteinExistence type="inferred from homology"/>
<evidence type="ECO:0000256" key="4">
    <source>
        <dbReference type="ARBA" id="ARBA00022989"/>
    </source>
</evidence>
<gene>
    <name evidence="6" type="primary">lemA</name>
    <name evidence="6" type="ORF">LMG7974_01308</name>
</gene>
<dbReference type="Proteomes" id="UP000789803">
    <property type="component" value="Unassembled WGS sequence"/>
</dbReference>
<keyword evidence="7" id="KW-1185">Reference proteome</keyword>
<dbReference type="EMBL" id="CAJHOF010000012">
    <property type="protein sequence ID" value="CAD7289052.1"/>
    <property type="molecule type" value="Genomic_DNA"/>
</dbReference>